<dbReference type="InterPro" id="IPR003385">
    <property type="entry name" value="Glyco_hydro_77"/>
</dbReference>
<keyword evidence="7 10" id="KW-0119">Carbohydrate metabolism</keyword>
<evidence type="ECO:0000256" key="10">
    <source>
        <dbReference type="RuleBase" id="RU361207"/>
    </source>
</evidence>
<accession>A0ABV7CMZ3</accession>
<gene>
    <name evidence="11" type="primary">malQ</name>
    <name evidence="11" type="ORF">ACFOEE_14965</name>
</gene>
<dbReference type="Proteomes" id="UP001595453">
    <property type="component" value="Unassembled WGS sequence"/>
</dbReference>
<keyword evidence="6 10" id="KW-0808">Transferase</keyword>
<evidence type="ECO:0000256" key="4">
    <source>
        <dbReference type="ARBA" id="ARBA00020295"/>
    </source>
</evidence>
<evidence type="ECO:0000256" key="1">
    <source>
        <dbReference type="ARBA" id="ARBA00000439"/>
    </source>
</evidence>
<dbReference type="EMBL" id="JBHRSD010000028">
    <property type="protein sequence ID" value="MFC3033821.1"/>
    <property type="molecule type" value="Genomic_DNA"/>
</dbReference>
<dbReference type="PANTHER" id="PTHR32438">
    <property type="entry name" value="4-ALPHA-GLUCANOTRANSFERASE DPE1, CHLOROPLASTIC/AMYLOPLASTIC"/>
    <property type="match status" value="1"/>
</dbReference>
<comment type="similarity">
    <text evidence="2 10">Belongs to the disproportionating enzyme family.</text>
</comment>
<dbReference type="Pfam" id="PF02446">
    <property type="entry name" value="Glyco_hydro_77"/>
    <property type="match status" value="2"/>
</dbReference>
<name>A0ABV7CMZ3_9GAMM</name>
<dbReference type="EC" id="2.4.1.25" evidence="3 10"/>
<keyword evidence="5 10" id="KW-0328">Glycosyltransferase</keyword>
<dbReference type="GO" id="GO:0004134">
    <property type="term" value="F:4-alpha-glucanotransferase activity"/>
    <property type="evidence" value="ECO:0007669"/>
    <property type="project" value="UniProtKB-EC"/>
</dbReference>
<proteinExistence type="inferred from homology"/>
<evidence type="ECO:0000256" key="5">
    <source>
        <dbReference type="ARBA" id="ARBA00022676"/>
    </source>
</evidence>
<evidence type="ECO:0000256" key="6">
    <source>
        <dbReference type="ARBA" id="ARBA00022679"/>
    </source>
</evidence>
<dbReference type="Gene3D" id="3.20.20.80">
    <property type="entry name" value="Glycosidases"/>
    <property type="match status" value="2"/>
</dbReference>
<dbReference type="InterPro" id="IPR017853">
    <property type="entry name" value="GH"/>
</dbReference>
<dbReference type="NCBIfam" id="TIGR00217">
    <property type="entry name" value="malQ"/>
    <property type="match status" value="1"/>
</dbReference>
<dbReference type="SUPFAM" id="SSF51445">
    <property type="entry name" value="(Trans)glycosidases"/>
    <property type="match status" value="1"/>
</dbReference>
<organism evidence="11 12">
    <name type="scientific">Pseudoalteromonas fenneropenaei</name>
    <dbReference type="NCBI Taxonomy" id="1737459"/>
    <lineage>
        <taxon>Bacteria</taxon>
        <taxon>Pseudomonadati</taxon>
        <taxon>Pseudomonadota</taxon>
        <taxon>Gammaproteobacteria</taxon>
        <taxon>Alteromonadales</taxon>
        <taxon>Pseudoalteromonadaceae</taxon>
        <taxon>Pseudoalteromonas</taxon>
    </lineage>
</organism>
<evidence type="ECO:0000256" key="3">
    <source>
        <dbReference type="ARBA" id="ARBA00012560"/>
    </source>
</evidence>
<dbReference type="RefSeq" id="WP_377125939.1">
    <property type="nucleotide sequence ID" value="NZ_JBHRSD010000028.1"/>
</dbReference>
<evidence type="ECO:0000256" key="8">
    <source>
        <dbReference type="ARBA" id="ARBA00031423"/>
    </source>
</evidence>
<dbReference type="PANTHER" id="PTHR32438:SF5">
    <property type="entry name" value="4-ALPHA-GLUCANOTRANSFERASE DPE1, CHLOROPLASTIC_AMYLOPLASTIC"/>
    <property type="match status" value="1"/>
</dbReference>
<comment type="caution">
    <text evidence="11">The sequence shown here is derived from an EMBL/GenBank/DDBJ whole genome shotgun (WGS) entry which is preliminary data.</text>
</comment>
<keyword evidence="12" id="KW-1185">Reference proteome</keyword>
<protein>
    <recommendedName>
        <fullName evidence="4 10">4-alpha-glucanotransferase</fullName>
        <ecNumber evidence="3 10">2.4.1.25</ecNumber>
    </recommendedName>
    <alternativeName>
        <fullName evidence="8 10">Amylomaltase</fullName>
    </alternativeName>
    <alternativeName>
        <fullName evidence="9 10">Disproportionating enzyme</fullName>
    </alternativeName>
</protein>
<comment type="catalytic activity">
    <reaction evidence="1 10">
        <text>Transfers a segment of a (1-&gt;4)-alpha-D-glucan to a new position in an acceptor, which may be glucose or a (1-&gt;4)-alpha-D-glucan.</text>
        <dbReference type="EC" id="2.4.1.25"/>
    </reaction>
</comment>
<evidence type="ECO:0000313" key="12">
    <source>
        <dbReference type="Proteomes" id="UP001595453"/>
    </source>
</evidence>
<evidence type="ECO:0000256" key="7">
    <source>
        <dbReference type="ARBA" id="ARBA00023277"/>
    </source>
</evidence>
<evidence type="ECO:0000313" key="11">
    <source>
        <dbReference type="EMBL" id="MFC3033821.1"/>
    </source>
</evidence>
<reference evidence="12" key="1">
    <citation type="journal article" date="2019" name="Int. J. Syst. Evol. Microbiol.">
        <title>The Global Catalogue of Microorganisms (GCM) 10K type strain sequencing project: providing services to taxonomists for standard genome sequencing and annotation.</title>
        <authorList>
            <consortium name="The Broad Institute Genomics Platform"/>
            <consortium name="The Broad Institute Genome Sequencing Center for Infectious Disease"/>
            <person name="Wu L."/>
            <person name="Ma J."/>
        </authorList>
    </citation>
    <scope>NUCLEOTIDE SEQUENCE [LARGE SCALE GENOMIC DNA]</scope>
    <source>
        <strain evidence="12">KCTC 42730</strain>
    </source>
</reference>
<evidence type="ECO:0000256" key="2">
    <source>
        <dbReference type="ARBA" id="ARBA00005684"/>
    </source>
</evidence>
<sequence>MDTLSQAFYLHGIGYEFTKYTGEYVVFAPEVRRKALSCFGINCDDLDDLAVRNFQLDIEPWTKLVGAVTLVTAPDNLLHVRVASQLVSKPLTITISVLDYQAEFDLATAKETGNYRFEDSYFLELAVALPVLPAGYYPAKLQLGDIVTETELWCVPATCYQPKQLGRVAGLSLQLYTLRSDRNLGIGDYYDLRDCIEHAAKAGLQYVLLNPLHLLFVDEPEIASPYSPEHRCWQNPLYIALEGAIALLQDTQQAIFNAQLSEAQQASHKTEQFIDYSQVSTTKLAMLKAIFRCFVEQGESEPFTRFKHDNTKLLQELKTTDTDFTAFLQWLCEQQLNECQQAAKAFGMSIGLVNDLAVGCGERSAEYQANKSLFAQGAHVGAPPDPWAEAGQDWGLPALNPQQLAAQNFAYYRQLIKANMQSVGALRIDHVMALRRLWWCFTLEDGQKSGCYVYYPFEQLLAILKIESHQYQNMVIGEDLGVVPPEVKSALRASGIFSNILFYFEKDHDGRFLGHEHYRDDALLMIANHDVPPFVGWWQQQDIDIRHTYGLISTEKAASLRVERDTEKAKLVDWLKAYGRDEVALDSAPTAVYASLLETLAASQSKLLTIQLDDLDGATIPVNIPGTDKEFPNWRRRLNGTVADIFSRNQHLLANVMQLRKGHA</sequence>
<evidence type="ECO:0000256" key="9">
    <source>
        <dbReference type="ARBA" id="ARBA00031501"/>
    </source>
</evidence>